<evidence type="ECO:0000313" key="3">
    <source>
        <dbReference type="Proteomes" id="UP000288215"/>
    </source>
</evidence>
<dbReference type="AlphaFoldDB" id="A0A444L8L1"/>
<reference evidence="2 3" key="1">
    <citation type="submission" date="2018-12" db="EMBL/GenBank/DDBJ databases">
        <title>The complete genome of the methanogenic archaea of the candidate phylum Verstraetearchaeota, obtained from the metagenome of underground thermal water.</title>
        <authorList>
            <person name="Kadnikov V.V."/>
            <person name="Mardanov A.V."/>
            <person name="Beletsky A.V."/>
            <person name="Karnachuk O.V."/>
            <person name="Ravin N.V."/>
        </authorList>
    </citation>
    <scope>NUCLEOTIDE SEQUENCE [LARGE SCALE GENOMIC DNA]</scope>
    <source>
        <strain evidence="2">Ch88</strain>
    </source>
</reference>
<proteinExistence type="predicted"/>
<evidence type="ECO:0000256" key="1">
    <source>
        <dbReference type="SAM" id="Phobius"/>
    </source>
</evidence>
<organism evidence="2 3">
    <name type="scientific">Methanosuratincola subterraneus</name>
    <dbReference type="NCBI Taxonomy" id="2593994"/>
    <lineage>
        <taxon>Archaea</taxon>
        <taxon>Thermoproteota</taxon>
        <taxon>Methanosuratincolia</taxon>
        <taxon>Candidatus Methanomethylicales</taxon>
        <taxon>Candidatus Methanomethylicaceae</taxon>
        <taxon>Candidatus Methanosuratincola (ex Vanwonterghem et al. 2016)</taxon>
    </lineage>
</organism>
<dbReference type="EMBL" id="RXGA01000002">
    <property type="protein sequence ID" value="RWX73914.1"/>
    <property type="molecule type" value="Genomic_DNA"/>
</dbReference>
<accession>A0A444L8L1</accession>
<feature type="transmembrane region" description="Helical" evidence="1">
    <location>
        <begin position="43"/>
        <end position="63"/>
    </location>
</feature>
<keyword evidence="1" id="KW-0472">Membrane</keyword>
<evidence type="ECO:0008006" key="4">
    <source>
        <dbReference type="Google" id="ProtNLM"/>
    </source>
</evidence>
<gene>
    <name evidence="2" type="ORF">Metus_0693</name>
</gene>
<keyword evidence="1" id="KW-1133">Transmembrane helix</keyword>
<feature type="transmembrane region" description="Helical" evidence="1">
    <location>
        <begin position="12"/>
        <end position="37"/>
    </location>
</feature>
<keyword evidence="1" id="KW-0812">Transmembrane</keyword>
<name>A0A444L8L1_METS7</name>
<evidence type="ECO:0000313" key="2">
    <source>
        <dbReference type="EMBL" id="RWX73914.1"/>
    </source>
</evidence>
<dbReference type="Proteomes" id="UP000288215">
    <property type="component" value="Unassembled WGS sequence"/>
</dbReference>
<protein>
    <recommendedName>
        <fullName evidence="4">Bacterial Pleckstrin homology domain-containing protein</fullName>
    </recommendedName>
</protein>
<sequence length="165" mass="18168">MSSVILYEETITWRLIIALVLGVLCFAAAVTTFAYVNDPSEDPIALVVIAIVAAAGMGIALNFSRLSIKATFDGISVAFGRIRTSFRWDQIEDCYLDQASSLRYGGFGIRGGRVDGKTRLVYNITSAPRLVLKVKGTKYDEFAFSTKRPEELMRVIKGQIPQPPL</sequence>
<comment type="caution">
    <text evidence="2">The sequence shown here is derived from an EMBL/GenBank/DDBJ whole genome shotgun (WGS) entry which is preliminary data.</text>
</comment>